<dbReference type="Pfam" id="PF12840">
    <property type="entry name" value="HTH_20"/>
    <property type="match status" value="1"/>
</dbReference>
<dbReference type="CDD" id="cd00090">
    <property type="entry name" value="HTH_ARSR"/>
    <property type="match status" value="1"/>
</dbReference>
<dbReference type="InterPro" id="IPR011991">
    <property type="entry name" value="ArsR-like_HTH"/>
</dbReference>
<dbReference type="Proteomes" id="UP000298127">
    <property type="component" value="Unassembled WGS sequence"/>
</dbReference>
<feature type="domain" description="HTH arsR-type" evidence="1">
    <location>
        <begin position="22"/>
        <end position="106"/>
    </location>
</feature>
<proteinExistence type="predicted"/>
<dbReference type="Gene3D" id="1.10.10.10">
    <property type="entry name" value="Winged helix-like DNA-binding domain superfamily/Winged helix DNA-binding domain"/>
    <property type="match status" value="1"/>
</dbReference>
<name>A0A4Y9QWQ4_9MICO</name>
<dbReference type="SMART" id="SM00418">
    <property type="entry name" value="HTH_ARSR"/>
    <property type="match status" value="1"/>
</dbReference>
<dbReference type="SUPFAM" id="SSF46785">
    <property type="entry name" value="Winged helix' DNA-binding domain"/>
    <property type="match status" value="1"/>
</dbReference>
<evidence type="ECO:0000259" key="1">
    <source>
        <dbReference type="SMART" id="SM00418"/>
    </source>
</evidence>
<dbReference type="InterPro" id="IPR001845">
    <property type="entry name" value="HTH_ArsR_DNA-bd_dom"/>
</dbReference>
<dbReference type="InterPro" id="IPR036390">
    <property type="entry name" value="WH_DNA-bd_sf"/>
</dbReference>
<evidence type="ECO:0000313" key="2">
    <source>
        <dbReference type="EMBL" id="TFV96924.1"/>
    </source>
</evidence>
<dbReference type="EMBL" id="SPQZ01000004">
    <property type="protein sequence ID" value="TFV96924.1"/>
    <property type="molecule type" value="Genomic_DNA"/>
</dbReference>
<comment type="caution">
    <text evidence="2">The sequence shown here is derived from an EMBL/GenBank/DDBJ whole genome shotgun (WGS) entry which is preliminary data.</text>
</comment>
<dbReference type="InterPro" id="IPR036388">
    <property type="entry name" value="WH-like_DNA-bd_sf"/>
</dbReference>
<accession>A0A4Y9QWQ4</accession>
<dbReference type="GO" id="GO:0003700">
    <property type="term" value="F:DNA-binding transcription factor activity"/>
    <property type="evidence" value="ECO:0007669"/>
    <property type="project" value="InterPro"/>
</dbReference>
<keyword evidence="3" id="KW-1185">Reference proteome</keyword>
<dbReference type="AlphaFoldDB" id="A0A4Y9QWQ4"/>
<gene>
    <name evidence="2" type="ORF">E4M00_12745</name>
</gene>
<protein>
    <submittedName>
        <fullName evidence="2">ArsR family transcriptional regulator</fullName>
    </submittedName>
</protein>
<organism evidence="2 3">
    <name type="scientific">Orlajensenia leifsoniae</name>
    <dbReference type="NCBI Taxonomy" id="2561933"/>
    <lineage>
        <taxon>Bacteria</taxon>
        <taxon>Bacillati</taxon>
        <taxon>Actinomycetota</taxon>
        <taxon>Actinomycetes</taxon>
        <taxon>Micrococcales</taxon>
        <taxon>Microbacteriaceae</taxon>
        <taxon>Orlajensenia</taxon>
    </lineage>
</organism>
<reference evidence="2 3" key="1">
    <citation type="journal article" date="2018" name="J. Microbiol.">
        <title>Leifsonia flava sp. nov., a novel actinobacterium isolated from the rhizosphere of Aquilegia viridiflora.</title>
        <authorList>
            <person name="Cai Y."/>
            <person name="Tao W.Z."/>
            <person name="Ma Y.J."/>
            <person name="Cheng J."/>
            <person name="Zhang M.Y."/>
            <person name="Zhang Y.X."/>
        </authorList>
    </citation>
    <scope>NUCLEOTIDE SEQUENCE [LARGE SCALE GENOMIC DNA]</scope>
    <source>
        <strain evidence="2 3">SYP-B2174</strain>
    </source>
</reference>
<evidence type="ECO:0000313" key="3">
    <source>
        <dbReference type="Proteomes" id="UP000298127"/>
    </source>
</evidence>
<dbReference type="RefSeq" id="WP_135120882.1">
    <property type="nucleotide sequence ID" value="NZ_SPQZ01000004.1"/>
</dbReference>
<sequence>MSSDIEQPAPAPAASVTVTDPKSMRALAHPLRLKLLGLLRSDGPAPVGRLADAVDEAPGTVSYHLGTLAKWGYVVEAPELASDGRERWWRAAHETTHFEPLELRDDPAQLAASVAMRQMFLQHNLSEQLQALEAEATLESEWLAASSSGDFLAHLTLDEFAEMTGEFDALVSKWSDRGRATREGTRTVRYLYNAFPRP</sequence>